<dbReference type="AlphaFoldDB" id="G9QJF3"/>
<dbReference type="EMBL" id="ACWF01000059">
    <property type="protein sequence ID" value="EHL78687.1"/>
    <property type="molecule type" value="Genomic_DNA"/>
</dbReference>
<organism evidence="1 2">
    <name type="scientific">Bacillus smithii 7_3_47FAA</name>
    <dbReference type="NCBI Taxonomy" id="665952"/>
    <lineage>
        <taxon>Bacteria</taxon>
        <taxon>Bacillati</taxon>
        <taxon>Bacillota</taxon>
        <taxon>Bacilli</taxon>
        <taxon>Bacillales</taxon>
        <taxon>Bacillaceae</taxon>
        <taxon>Bacillus</taxon>
    </lineage>
</organism>
<dbReference type="Proteomes" id="UP000011747">
    <property type="component" value="Unassembled WGS sequence"/>
</dbReference>
<reference evidence="1 2" key="1">
    <citation type="submission" date="2011-09" db="EMBL/GenBank/DDBJ databases">
        <title>The Genome Sequence of Bacillus smithii 7_3_47FAA.</title>
        <authorList>
            <consortium name="The Broad Institute Genome Sequencing Platform"/>
            <person name="Earl A."/>
            <person name="Ward D."/>
            <person name="Feldgarden M."/>
            <person name="Gevers D."/>
            <person name="Daigneault M."/>
            <person name="Strauss J."/>
            <person name="Allen-Vercoe E."/>
            <person name="Young S.K."/>
            <person name="Zeng Q."/>
            <person name="Gargeya S."/>
            <person name="Fitzgerald M."/>
            <person name="Haas B."/>
            <person name="Abouelleil A."/>
            <person name="Alvarado L."/>
            <person name="Arachchi H.M."/>
            <person name="Berlin A."/>
            <person name="Brown A."/>
            <person name="Chapman S.B."/>
            <person name="Chen Z."/>
            <person name="Dunbar C."/>
            <person name="Freedman E."/>
            <person name="Gearin G."/>
            <person name="Goldberg J."/>
            <person name="Griggs A."/>
            <person name="Gujja S."/>
            <person name="Heiman D."/>
            <person name="Howarth C."/>
            <person name="Larson L."/>
            <person name="Lui A."/>
            <person name="MacDonald P.J.P."/>
            <person name="Montmayeur A."/>
            <person name="Murphy C."/>
            <person name="Neiman D."/>
            <person name="Pearson M."/>
            <person name="Priest M."/>
            <person name="Roberts A."/>
            <person name="Saif S."/>
            <person name="Shea T."/>
            <person name="Shenoy N."/>
            <person name="Sisk P."/>
            <person name="Stolte C."/>
            <person name="Sykes S."/>
            <person name="Wortman J."/>
            <person name="Nusbaum C."/>
            <person name="Birren B."/>
        </authorList>
    </citation>
    <scope>NUCLEOTIDE SEQUENCE [LARGE SCALE GENOMIC DNA]</scope>
    <source>
        <strain evidence="1 2">7_3_47FAA</strain>
    </source>
</reference>
<protein>
    <submittedName>
        <fullName evidence="1">Uncharacterized protein</fullName>
    </submittedName>
</protein>
<sequence length="32" mass="3383">MLCRAFAVISPFFDGAVRAVKAGKGIEERAGD</sequence>
<gene>
    <name evidence="1" type="ORF">HMPREF1015_01836</name>
</gene>
<name>G9QJF3_9BACI</name>
<accession>G9QJF3</accession>
<evidence type="ECO:0000313" key="1">
    <source>
        <dbReference type="EMBL" id="EHL78687.1"/>
    </source>
</evidence>
<comment type="caution">
    <text evidence="1">The sequence shown here is derived from an EMBL/GenBank/DDBJ whole genome shotgun (WGS) entry which is preliminary data.</text>
</comment>
<dbReference type="HOGENOM" id="CLU_3388108_0_0_9"/>
<evidence type="ECO:0000313" key="2">
    <source>
        <dbReference type="Proteomes" id="UP000011747"/>
    </source>
</evidence>
<keyword evidence="2" id="KW-1185">Reference proteome</keyword>
<proteinExistence type="predicted"/>